<evidence type="ECO:0000256" key="4">
    <source>
        <dbReference type="ARBA" id="ARBA00022490"/>
    </source>
</evidence>
<dbReference type="GO" id="GO:0004719">
    <property type="term" value="F:protein-L-isoaspartate (D-aspartate) O-methyltransferase activity"/>
    <property type="evidence" value="ECO:0007669"/>
    <property type="project" value="UniProtKB-EC"/>
</dbReference>
<dbReference type="AlphaFoldDB" id="A0A0W8FL32"/>
<gene>
    <name evidence="8" type="ORF">ASZ90_008636</name>
</gene>
<keyword evidence="5 8" id="KW-0489">Methyltransferase</keyword>
<proteinExistence type="inferred from homology"/>
<comment type="subcellular location">
    <subcellularLocation>
        <location evidence="1">Cytoplasm</location>
    </subcellularLocation>
</comment>
<evidence type="ECO:0000256" key="2">
    <source>
        <dbReference type="ARBA" id="ARBA00005369"/>
    </source>
</evidence>
<dbReference type="EC" id="2.1.1.77" evidence="3"/>
<evidence type="ECO:0000256" key="3">
    <source>
        <dbReference type="ARBA" id="ARBA00011890"/>
    </source>
</evidence>
<accession>A0A0W8FL32</accession>
<dbReference type="HAMAP" id="MF_00090">
    <property type="entry name" value="PIMT"/>
    <property type="match status" value="1"/>
</dbReference>
<keyword evidence="6 8" id="KW-0808">Transferase</keyword>
<dbReference type="GO" id="GO:0005737">
    <property type="term" value="C:cytoplasm"/>
    <property type="evidence" value="ECO:0007669"/>
    <property type="project" value="UniProtKB-SubCell"/>
</dbReference>
<dbReference type="SUPFAM" id="SSF53335">
    <property type="entry name" value="S-adenosyl-L-methionine-dependent methyltransferases"/>
    <property type="match status" value="1"/>
</dbReference>
<protein>
    <recommendedName>
        <fullName evidence="3">protein-L-isoaspartate(D-aspartate) O-methyltransferase</fullName>
        <ecNumber evidence="3">2.1.1.77</ecNumber>
    </recommendedName>
</protein>
<keyword evidence="4" id="KW-0963">Cytoplasm</keyword>
<organism evidence="8">
    <name type="scientific">hydrocarbon metagenome</name>
    <dbReference type="NCBI Taxonomy" id="938273"/>
    <lineage>
        <taxon>unclassified sequences</taxon>
        <taxon>metagenomes</taxon>
        <taxon>ecological metagenomes</taxon>
    </lineage>
</organism>
<dbReference type="InterPro" id="IPR029063">
    <property type="entry name" value="SAM-dependent_MTases_sf"/>
</dbReference>
<dbReference type="GO" id="GO:0032259">
    <property type="term" value="P:methylation"/>
    <property type="evidence" value="ECO:0007669"/>
    <property type="project" value="UniProtKB-KW"/>
</dbReference>
<evidence type="ECO:0000256" key="1">
    <source>
        <dbReference type="ARBA" id="ARBA00004496"/>
    </source>
</evidence>
<name>A0A0W8FL32_9ZZZZ</name>
<dbReference type="EMBL" id="LNQE01001041">
    <property type="protein sequence ID" value="KUG21599.1"/>
    <property type="molecule type" value="Genomic_DNA"/>
</dbReference>
<evidence type="ECO:0000256" key="5">
    <source>
        <dbReference type="ARBA" id="ARBA00022603"/>
    </source>
</evidence>
<dbReference type="Gene3D" id="3.40.50.150">
    <property type="entry name" value="Vaccinia Virus protein VP39"/>
    <property type="match status" value="1"/>
</dbReference>
<sequence>MVEAQLKARDITDVRVLKAISTIPRHLFIDEGLINQAYNDSPLPIDEHQTISQPYIVALMTQALELKGKERVLEIGTGSGYQTAVLAYLADRVFSVERIASLATNARKILDKLNFYNVAIRVGDGSYGWKDEAPFDAIIITAAIPDIPQYLIEQLDAGGKMIFPIGGRDVQTLYKLTRSLENPQEIIKEDLGGCRFVSLIGESGWKK</sequence>
<dbReference type="NCBIfam" id="TIGR00080">
    <property type="entry name" value="pimt"/>
    <property type="match status" value="1"/>
</dbReference>
<evidence type="ECO:0000256" key="7">
    <source>
        <dbReference type="ARBA" id="ARBA00022691"/>
    </source>
</evidence>
<dbReference type="Pfam" id="PF01135">
    <property type="entry name" value="PCMT"/>
    <property type="match status" value="1"/>
</dbReference>
<keyword evidence="7" id="KW-0949">S-adenosyl-L-methionine</keyword>
<dbReference type="PANTHER" id="PTHR11579">
    <property type="entry name" value="PROTEIN-L-ISOASPARTATE O-METHYLTRANSFERASE"/>
    <property type="match status" value="1"/>
</dbReference>
<dbReference type="NCBIfam" id="NF001453">
    <property type="entry name" value="PRK00312.1"/>
    <property type="match status" value="1"/>
</dbReference>
<dbReference type="PANTHER" id="PTHR11579:SF0">
    <property type="entry name" value="PROTEIN-L-ISOASPARTATE(D-ASPARTATE) O-METHYLTRANSFERASE"/>
    <property type="match status" value="1"/>
</dbReference>
<dbReference type="FunFam" id="3.40.50.150:FF:000010">
    <property type="entry name" value="Protein-L-isoaspartate O-methyltransferase"/>
    <property type="match status" value="1"/>
</dbReference>
<comment type="similarity">
    <text evidence="2">Belongs to the methyltransferase superfamily. L-isoaspartyl/D-aspartyl protein methyltransferase family.</text>
</comment>
<dbReference type="CDD" id="cd02440">
    <property type="entry name" value="AdoMet_MTases"/>
    <property type="match status" value="1"/>
</dbReference>
<dbReference type="PROSITE" id="PS01279">
    <property type="entry name" value="PCMT"/>
    <property type="match status" value="1"/>
</dbReference>
<evidence type="ECO:0000256" key="6">
    <source>
        <dbReference type="ARBA" id="ARBA00022679"/>
    </source>
</evidence>
<comment type="caution">
    <text evidence="8">The sequence shown here is derived from an EMBL/GenBank/DDBJ whole genome shotgun (WGS) entry which is preliminary data.</text>
</comment>
<reference evidence="8" key="1">
    <citation type="journal article" date="2015" name="Proc. Natl. Acad. Sci. U.S.A.">
        <title>Networks of energetic and metabolic interactions define dynamics in microbial communities.</title>
        <authorList>
            <person name="Embree M."/>
            <person name="Liu J.K."/>
            <person name="Al-Bassam M.M."/>
            <person name="Zengler K."/>
        </authorList>
    </citation>
    <scope>NUCLEOTIDE SEQUENCE</scope>
</reference>
<evidence type="ECO:0000313" key="8">
    <source>
        <dbReference type="EMBL" id="KUG21599.1"/>
    </source>
</evidence>
<dbReference type="InterPro" id="IPR000682">
    <property type="entry name" value="PCMT"/>
</dbReference>